<gene>
    <name evidence="1" type="ORF">L21SP4_01888</name>
</gene>
<dbReference type="Proteomes" id="UP000035268">
    <property type="component" value="Chromosome"/>
</dbReference>
<dbReference type="Pfam" id="PF20095">
    <property type="entry name" value="DUF6485"/>
    <property type="match status" value="1"/>
</dbReference>
<keyword evidence="2" id="KW-1185">Reference proteome</keyword>
<dbReference type="AlphaFoldDB" id="A0A0G3ELT3"/>
<proteinExistence type="predicted"/>
<accession>A0A0G3ELT3</accession>
<sequence>MADCPNIERNKAECTCTYPCGKKGLCCECVRMHRAAGEIPGCFFSAEGEATYNRSVRALCRDRGA</sequence>
<reference evidence="1 2" key="2">
    <citation type="journal article" date="2016" name="ISME J.">
        <title>Characterization of the first cultured representative of Verrucomicrobia subdivision 5 indicates the proposal of a novel phylum.</title>
        <authorList>
            <person name="Spring S."/>
            <person name="Bunk B."/>
            <person name="Sproer C."/>
            <person name="Schumann P."/>
            <person name="Rohde M."/>
            <person name="Tindall B.J."/>
            <person name="Klenk H.P."/>
        </authorList>
    </citation>
    <scope>NUCLEOTIDE SEQUENCE [LARGE SCALE GENOMIC DNA]</scope>
    <source>
        <strain evidence="1 2">L21-Fru-AB</strain>
    </source>
</reference>
<protein>
    <recommendedName>
        <fullName evidence="3">Cytosolic protein</fullName>
    </recommendedName>
</protein>
<reference evidence="2" key="1">
    <citation type="submission" date="2015-02" db="EMBL/GenBank/DDBJ databases">
        <title>Description and complete genome sequence of the first cultured representative of the subdivision 5 of the Verrucomicrobia phylum.</title>
        <authorList>
            <person name="Spring S."/>
            <person name="Bunk B."/>
            <person name="Sproer C."/>
            <person name="Klenk H.-P."/>
        </authorList>
    </citation>
    <scope>NUCLEOTIDE SEQUENCE [LARGE SCALE GENOMIC DNA]</scope>
    <source>
        <strain evidence="2">L21-Fru-AB</strain>
    </source>
</reference>
<evidence type="ECO:0000313" key="2">
    <source>
        <dbReference type="Proteomes" id="UP000035268"/>
    </source>
</evidence>
<dbReference type="RefSeq" id="WP_052882389.1">
    <property type="nucleotide sequence ID" value="NZ_CP010904.1"/>
</dbReference>
<dbReference type="KEGG" id="vbl:L21SP4_01888"/>
<name>A0A0G3ELT3_9BACT</name>
<evidence type="ECO:0008006" key="3">
    <source>
        <dbReference type="Google" id="ProtNLM"/>
    </source>
</evidence>
<dbReference type="STRING" id="1307763.L21SP4_01888"/>
<evidence type="ECO:0000313" key="1">
    <source>
        <dbReference type="EMBL" id="AKJ65124.1"/>
    </source>
</evidence>
<organism evidence="1 2">
    <name type="scientific">Kiritimatiella glycovorans</name>
    <dbReference type="NCBI Taxonomy" id="1307763"/>
    <lineage>
        <taxon>Bacteria</taxon>
        <taxon>Pseudomonadati</taxon>
        <taxon>Kiritimatiellota</taxon>
        <taxon>Kiritimatiellia</taxon>
        <taxon>Kiritimatiellales</taxon>
        <taxon>Kiritimatiellaceae</taxon>
        <taxon>Kiritimatiella</taxon>
    </lineage>
</organism>
<dbReference type="EMBL" id="CP010904">
    <property type="protein sequence ID" value="AKJ65124.1"/>
    <property type="molecule type" value="Genomic_DNA"/>
</dbReference>
<dbReference type="OrthoDB" id="9800443at2"/>